<dbReference type="Pfam" id="PF00753">
    <property type="entry name" value="Lactamase_B"/>
    <property type="match status" value="1"/>
</dbReference>
<proteinExistence type="predicted"/>
<keyword evidence="5" id="KW-1185">Reference proteome</keyword>
<dbReference type="Gene3D" id="3.40.50.10890">
    <property type="match status" value="1"/>
</dbReference>
<feature type="domain" description="Beta-Casp" evidence="3">
    <location>
        <begin position="251"/>
        <end position="373"/>
    </location>
</feature>
<dbReference type="SMART" id="SM01027">
    <property type="entry name" value="Beta-Casp"/>
    <property type="match status" value="1"/>
</dbReference>
<dbReference type="GO" id="GO:0016787">
    <property type="term" value="F:hydrolase activity"/>
    <property type="evidence" value="ECO:0007669"/>
    <property type="project" value="UniProtKB-KW"/>
</dbReference>
<dbReference type="GO" id="GO:0004521">
    <property type="term" value="F:RNA endonuclease activity"/>
    <property type="evidence" value="ECO:0007669"/>
    <property type="project" value="TreeGrafter"/>
</dbReference>
<organism evidence="4 5">
    <name type="scientific">Raineyella fluvialis</name>
    <dbReference type="NCBI Taxonomy" id="2662261"/>
    <lineage>
        <taxon>Bacteria</taxon>
        <taxon>Bacillati</taxon>
        <taxon>Actinomycetota</taxon>
        <taxon>Actinomycetes</taxon>
        <taxon>Propionibacteriales</taxon>
        <taxon>Propionibacteriaceae</taxon>
        <taxon>Raineyella</taxon>
    </lineage>
</organism>
<dbReference type="RefSeq" id="WP_153570858.1">
    <property type="nucleotide sequence ID" value="NZ_CP045725.1"/>
</dbReference>
<evidence type="ECO:0000259" key="3">
    <source>
        <dbReference type="SMART" id="SM01027"/>
    </source>
</evidence>
<dbReference type="InterPro" id="IPR050698">
    <property type="entry name" value="MBL"/>
</dbReference>
<protein>
    <submittedName>
        <fullName evidence="4">MBL fold metallo-hydrolase</fullName>
    </submittedName>
</protein>
<sequence>MAPATLTFLGAAGTVTGSKFLLTLGDRRVLVDAGMYQGEKRWRTMNWADFPINPADIDDVVLTHAHMDHCGYLPKLVKDGFAGTVWATEGTAALAEIVLRDAGYLQERDAEHAEQHGYSKHKPVLPLYTEEDAQRALTHFRQVEYDTDVSLGGGVVCRWTRAGHILGSASVRVSTDHTAILFSGDIGRHDHPVLRPRSTPQGAPFVVVESTYGDREHPEPERAHEDFARAIRTTVAHGGQVLIPAFAVDRTEVVLQTIGEMQRDGRIPVVPIYVNSPMALNALRVYRDPAHRDELRPDLDVEELLGLPNVHETPDADSSRELMSLDGPAIIISSSGMATGGRVLHHLEEMLPDPQNTIILTGYQASGTRGRALEEGARELKLHGRYIPVNARIVRDAEFSVHADSTDLMDWLRDLEPAPETVFIVHGEEDAAAALHERIAQELGWTSAVARYGEVVVVEPRHATVHWHRRRVPPGSGQVS</sequence>
<keyword evidence="1 4" id="KW-0378">Hydrolase</keyword>
<dbReference type="CDD" id="cd16295">
    <property type="entry name" value="TTHA0252-CPSF-like_MBL-fold"/>
    <property type="match status" value="1"/>
</dbReference>
<gene>
    <name evidence="4" type="ORF">Rai3103_00105</name>
</gene>
<evidence type="ECO:0000259" key="2">
    <source>
        <dbReference type="SMART" id="SM00849"/>
    </source>
</evidence>
<evidence type="ECO:0000256" key="1">
    <source>
        <dbReference type="ARBA" id="ARBA00022801"/>
    </source>
</evidence>
<dbReference type="PANTHER" id="PTHR11203">
    <property type="entry name" value="CLEAVAGE AND POLYADENYLATION SPECIFICITY FACTOR FAMILY MEMBER"/>
    <property type="match status" value="1"/>
</dbReference>
<dbReference type="InterPro" id="IPR011108">
    <property type="entry name" value="RMMBL"/>
</dbReference>
<dbReference type="SMART" id="SM00849">
    <property type="entry name" value="Lactamase_B"/>
    <property type="match status" value="1"/>
</dbReference>
<evidence type="ECO:0000313" key="4">
    <source>
        <dbReference type="EMBL" id="QGF22348.1"/>
    </source>
</evidence>
<dbReference type="SUPFAM" id="SSF56281">
    <property type="entry name" value="Metallo-hydrolase/oxidoreductase"/>
    <property type="match status" value="1"/>
</dbReference>
<dbReference type="InterPro" id="IPR022712">
    <property type="entry name" value="Beta_Casp"/>
</dbReference>
<feature type="domain" description="Metallo-beta-lactamase" evidence="2">
    <location>
        <begin position="16"/>
        <end position="239"/>
    </location>
</feature>
<dbReference type="AlphaFoldDB" id="A0A5Q2F6Q5"/>
<dbReference type="Pfam" id="PF10996">
    <property type="entry name" value="Beta-Casp"/>
    <property type="match status" value="1"/>
</dbReference>
<reference evidence="4 5" key="1">
    <citation type="submission" date="2019-10" db="EMBL/GenBank/DDBJ databases">
        <title>Genomic analysis of Raineyella sp. CBA3103.</title>
        <authorList>
            <person name="Roh S.W."/>
        </authorList>
    </citation>
    <scope>NUCLEOTIDE SEQUENCE [LARGE SCALE GENOMIC DNA]</scope>
    <source>
        <strain evidence="4 5">CBA3103</strain>
    </source>
</reference>
<dbReference type="Pfam" id="PF07521">
    <property type="entry name" value="RMMBL"/>
    <property type="match status" value="1"/>
</dbReference>
<dbReference type="Proteomes" id="UP000386847">
    <property type="component" value="Chromosome"/>
</dbReference>
<dbReference type="EMBL" id="CP045725">
    <property type="protein sequence ID" value="QGF22348.1"/>
    <property type="molecule type" value="Genomic_DNA"/>
</dbReference>
<name>A0A5Q2F6Q5_9ACTN</name>
<dbReference type="PANTHER" id="PTHR11203:SF37">
    <property type="entry name" value="INTEGRATOR COMPLEX SUBUNIT 11"/>
    <property type="match status" value="1"/>
</dbReference>
<accession>A0A5Q2F6Q5</accession>
<dbReference type="Gene3D" id="3.60.15.10">
    <property type="entry name" value="Ribonuclease Z/Hydroxyacylglutathione hydrolase-like"/>
    <property type="match status" value="1"/>
</dbReference>
<dbReference type="KEGG" id="rain:Rai3103_00105"/>
<dbReference type="InterPro" id="IPR001279">
    <property type="entry name" value="Metallo-B-lactamas"/>
</dbReference>
<dbReference type="InterPro" id="IPR036866">
    <property type="entry name" value="RibonucZ/Hydroxyglut_hydro"/>
</dbReference>
<evidence type="ECO:0000313" key="5">
    <source>
        <dbReference type="Proteomes" id="UP000386847"/>
    </source>
</evidence>